<gene>
    <name evidence="2" type="ORF">Taro_018925</name>
</gene>
<evidence type="ECO:0000256" key="1">
    <source>
        <dbReference type="SAM" id="SignalP"/>
    </source>
</evidence>
<evidence type="ECO:0000313" key="2">
    <source>
        <dbReference type="EMBL" id="MQL86392.1"/>
    </source>
</evidence>
<keyword evidence="1" id="KW-0732">Signal</keyword>
<protein>
    <submittedName>
        <fullName evidence="2">Uncharacterized protein</fullName>
    </submittedName>
</protein>
<dbReference type="EMBL" id="NMUH01000897">
    <property type="protein sequence ID" value="MQL86392.1"/>
    <property type="molecule type" value="Genomic_DNA"/>
</dbReference>
<proteinExistence type="predicted"/>
<dbReference type="Proteomes" id="UP000652761">
    <property type="component" value="Unassembled WGS sequence"/>
</dbReference>
<feature type="chain" id="PRO_5032763069" evidence="1">
    <location>
        <begin position="21"/>
        <end position="273"/>
    </location>
</feature>
<feature type="signal peptide" evidence="1">
    <location>
        <begin position="1"/>
        <end position="20"/>
    </location>
</feature>
<name>A0A843UJU3_COLES</name>
<comment type="caution">
    <text evidence="2">The sequence shown here is derived from an EMBL/GenBank/DDBJ whole genome shotgun (WGS) entry which is preliminary data.</text>
</comment>
<reference evidence="2" key="1">
    <citation type="submission" date="2017-07" db="EMBL/GenBank/DDBJ databases">
        <title>Taro Niue Genome Assembly and Annotation.</title>
        <authorList>
            <person name="Atibalentja N."/>
            <person name="Keating K."/>
            <person name="Fields C.J."/>
        </authorList>
    </citation>
    <scope>NUCLEOTIDE SEQUENCE</scope>
    <source>
        <strain evidence="2">Niue_2</strain>
        <tissue evidence="2">Leaf</tissue>
    </source>
</reference>
<keyword evidence="3" id="KW-1185">Reference proteome</keyword>
<accession>A0A843UJU3</accession>
<organism evidence="2 3">
    <name type="scientific">Colocasia esculenta</name>
    <name type="common">Wild taro</name>
    <name type="synonym">Arum esculentum</name>
    <dbReference type="NCBI Taxonomy" id="4460"/>
    <lineage>
        <taxon>Eukaryota</taxon>
        <taxon>Viridiplantae</taxon>
        <taxon>Streptophyta</taxon>
        <taxon>Embryophyta</taxon>
        <taxon>Tracheophyta</taxon>
        <taxon>Spermatophyta</taxon>
        <taxon>Magnoliopsida</taxon>
        <taxon>Liliopsida</taxon>
        <taxon>Araceae</taxon>
        <taxon>Aroideae</taxon>
        <taxon>Colocasieae</taxon>
        <taxon>Colocasia</taxon>
    </lineage>
</organism>
<dbReference type="AlphaFoldDB" id="A0A843UJU3"/>
<evidence type="ECO:0000313" key="3">
    <source>
        <dbReference type="Proteomes" id="UP000652761"/>
    </source>
</evidence>
<sequence>MTRMMRFLLTLLIEEGSVHHRLMYVSTARKWLSIDTVLPEPVSGVGEATGSLRQFGAIWGVLEAAGSWCAGLGFVLGAMEAGAACGQEGWTRWRISCAEDGGGVQMAEARRWRCSADQGCVCGQGVAPLWWTGAVQNGGVCWAVRWPGEAERRRLKPRSAVHRAPCGAGVMNQGQLGWRCEARRPVVLRWLALLRVRWSHAPADLVLKEVCWPSGPCVAEPWRDGVRSVEAGVLLISGASMAGDGAWSWPVWSACDEGDQAAGSSGLDLLRWQ</sequence>